<dbReference type="VEuPathDB" id="FungiDB:BTJ68_05978"/>
<dbReference type="InterPro" id="IPR029044">
    <property type="entry name" value="Nucleotide-diphossugar_trans"/>
</dbReference>
<proteinExistence type="predicted"/>
<keyword evidence="2" id="KW-0812">Transmembrane</keyword>
<dbReference type="AlphaFoldDB" id="A0A3M7HMC4"/>
<dbReference type="Gene3D" id="3.90.550.10">
    <property type="entry name" value="Spore Coat Polysaccharide Biosynthesis Protein SpsA, Chain A"/>
    <property type="match status" value="1"/>
</dbReference>
<accession>A0A3M7HMC4</accession>
<organism evidence="3 4">
    <name type="scientific">Hortaea werneckii</name>
    <name type="common">Black yeast</name>
    <name type="synonym">Cladosporium werneckii</name>
    <dbReference type="NCBI Taxonomy" id="91943"/>
    <lineage>
        <taxon>Eukaryota</taxon>
        <taxon>Fungi</taxon>
        <taxon>Dikarya</taxon>
        <taxon>Ascomycota</taxon>
        <taxon>Pezizomycotina</taxon>
        <taxon>Dothideomycetes</taxon>
        <taxon>Dothideomycetidae</taxon>
        <taxon>Mycosphaerellales</taxon>
        <taxon>Teratosphaeriaceae</taxon>
        <taxon>Hortaea</taxon>
    </lineage>
</organism>
<evidence type="ECO:0000256" key="2">
    <source>
        <dbReference type="SAM" id="Phobius"/>
    </source>
</evidence>
<feature type="transmembrane region" description="Helical" evidence="2">
    <location>
        <begin position="100"/>
        <end position="121"/>
    </location>
</feature>
<comment type="caution">
    <text evidence="3">The sequence shown here is derived from an EMBL/GenBank/DDBJ whole genome shotgun (WGS) entry which is preliminary data.</text>
</comment>
<evidence type="ECO:0000313" key="4">
    <source>
        <dbReference type="Proteomes" id="UP000280598"/>
    </source>
</evidence>
<protein>
    <recommendedName>
        <fullName evidence="5">Glycosyltransferase family 8 protein</fullName>
    </recommendedName>
</protein>
<dbReference type="EMBL" id="QWIS01000027">
    <property type="protein sequence ID" value="RMZ14443.1"/>
    <property type="molecule type" value="Genomic_DNA"/>
</dbReference>
<gene>
    <name evidence="3" type="ORF">D0860_02105</name>
</gene>
<sequence length="468" mass="52222">MSNDIPVGRELQHLEDETEERRGLLGDTVSAANEVELHRAIEKSGRVQTEALFLPVIRVDDAIPDRFLEELQWVVAADESTLVPALVQEFLGVGLSQVSLFASSAVVFIFTLLLFLSGYVIQQRTVKGLQVAIKPRIPDPPPSPQLQRKDEGPQLQPSRHFRASDKVAFTNLDAVQQQRDSIDWTRLAHVQLARSHHDVCNAVMVLADLHRLKSPARRVLMFPEDWALDQQGKKHDMSDPFLASSKRLLRMAARRYGVELRPVSPAIRANDELDGGSNVYSLASAFAFKDFDRVLSVESPGLILDALPLDAILAFTESTPFAMLQDSHDGDGVHSADLLLLKPSASSHAELLERLGMESNFNDSIIPTLFTDPLLLASKTDDHTLIRSIGTLHQASQDFNATAYLDQVSYIRFSDPKLPGPEYDVPWTQKVAARPSNKDADWTWTKLYGEFAQKRMDVCGLDLETWRG</sequence>
<dbReference type="Proteomes" id="UP000280598">
    <property type="component" value="Unassembled WGS sequence"/>
</dbReference>
<evidence type="ECO:0008006" key="5">
    <source>
        <dbReference type="Google" id="ProtNLM"/>
    </source>
</evidence>
<evidence type="ECO:0000256" key="1">
    <source>
        <dbReference type="SAM" id="MobiDB-lite"/>
    </source>
</evidence>
<name>A0A3M7HMC4_HORWE</name>
<feature type="region of interest" description="Disordered" evidence="1">
    <location>
        <begin position="135"/>
        <end position="157"/>
    </location>
</feature>
<keyword evidence="2" id="KW-0472">Membrane</keyword>
<keyword evidence="2" id="KW-1133">Transmembrane helix</keyword>
<evidence type="ECO:0000313" key="3">
    <source>
        <dbReference type="EMBL" id="RMZ14443.1"/>
    </source>
</evidence>
<reference evidence="3 4" key="1">
    <citation type="journal article" date="2018" name="BMC Genomics">
        <title>Genomic evidence for intraspecific hybridization in a clonal and extremely halotolerant yeast.</title>
        <authorList>
            <person name="Gostincar C."/>
            <person name="Stajich J.E."/>
            <person name="Zupancic J."/>
            <person name="Zalar P."/>
            <person name="Gunde-Cimerman N."/>
        </authorList>
    </citation>
    <scope>NUCLEOTIDE SEQUENCE [LARGE SCALE GENOMIC DNA]</scope>
    <source>
        <strain evidence="3 4">EXF-562</strain>
    </source>
</reference>